<keyword evidence="3" id="KW-1185">Reference proteome</keyword>
<dbReference type="PANTHER" id="PTHR31865:SF3">
    <property type="entry name" value="PHOSPHODIESTERASE EPSILON-1, PUTATIVE (DUF1685)-RELATED"/>
    <property type="match status" value="1"/>
</dbReference>
<dbReference type="AlphaFoldDB" id="A0AAQ3Q4K4"/>
<evidence type="ECO:0000256" key="1">
    <source>
        <dbReference type="SAM" id="MobiDB-lite"/>
    </source>
</evidence>
<dbReference type="EMBL" id="CP136891">
    <property type="protein sequence ID" value="WOK96355.1"/>
    <property type="molecule type" value="Genomic_DNA"/>
</dbReference>
<name>A0AAQ3Q4K4_9LILI</name>
<dbReference type="InterPro" id="IPR012881">
    <property type="entry name" value="DUF1685"/>
</dbReference>
<proteinExistence type="predicted"/>
<gene>
    <name evidence="2" type="ORF">Cni_G05062</name>
</gene>
<dbReference type="Pfam" id="PF07939">
    <property type="entry name" value="DUF1685"/>
    <property type="match status" value="1"/>
</dbReference>
<protein>
    <submittedName>
        <fullName evidence="2">Uncharacterized protein</fullName>
    </submittedName>
</protein>
<evidence type="ECO:0000313" key="2">
    <source>
        <dbReference type="EMBL" id="WOK96355.1"/>
    </source>
</evidence>
<feature type="compositionally biased region" description="Low complexity" evidence="1">
    <location>
        <begin position="97"/>
        <end position="110"/>
    </location>
</feature>
<feature type="compositionally biased region" description="Polar residues" evidence="1">
    <location>
        <begin position="201"/>
        <end position="210"/>
    </location>
</feature>
<feature type="region of interest" description="Disordered" evidence="1">
    <location>
        <begin position="193"/>
        <end position="227"/>
    </location>
</feature>
<feature type="compositionally biased region" description="Basic and acidic residues" evidence="1">
    <location>
        <begin position="117"/>
        <end position="126"/>
    </location>
</feature>
<dbReference type="PANTHER" id="PTHR31865">
    <property type="entry name" value="OSJNBA0071G03.3 PROTEIN"/>
    <property type="match status" value="1"/>
</dbReference>
<evidence type="ECO:0000313" key="3">
    <source>
        <dbReference type="Proteomes" id="UP001327560"/>
    </source>
</evidence>
<sequence>MKKNTVVLHQVLQVCSSSSSESEVEEGEVAMQAPVTIPLPPCSESSRGGRSCVGLSLYNRRLLSKQISMRETKMEAKWEKRRQQIMQRRSMMERSSGEAARAADAAAAAGEGDDAEAGEKKPKSLTDEDLDELRGSIDLGFGFNEEEGAHHLCDTLPALNLYFAVNRQLSDPKLQTTPSSPATTLTPTTTLASTLPLSGIPSPQSPNEQQAHPAGSSESWKICNPGDSPQHVKTRLRHWAQAVACSLRQSC</sequence>
<dbReference type="Proteomes" id="UP001327560">
    <property type="component" value="Chromosome 2"/>
</dbReference>
<feature type="region of interest" description="Disordered" evidence="1">
    <location>
        <begin position="87"/>
        <end position="129"/>
    </location>
</feature>
<accession>A0AAQ3Q4K4</accession>
<reference evidence="2 3" key="1">
    <citation type="submission" date="2023-10" db="EMBL/GenBank/DDBJ databases">
        <title>Chromosome-scale genome assembly provides insights into flower coloration mechanisms of Canna indica.</title>
        <authorList>
            <person name="Li C."/>
        </authorList>
    </citation>
    <scope>NUCLEOTIDE SEQUENCE [LARGE SCALE GENOMIC DNA]</scope>
    <source>
        <tissue evidence="2">Flower</tissue>
    </source>
</reference>
<organism evidence="2 3">
    <name type="scientific">Canna indica</name>
    <name type="common">Indian-shot</name>
    <dbReference type="NCBI Taxonomy" id="4628"/>
    <lineage>
        <taxon>Eukaryota</taxon>
        <taxon>Viridiplantae</taxon>
        <taxon>Streptophyta</taxon>
        <taxon>Embryophyta</taxon>
        <taxon>Tracheophyta</taxon>
        <taxon>Spermatophyta</taxon>
        <taxon>Magnoliopsida</taxon>
        <taxon>Liliopsida</taxon>
        <taxon>Zingiberales</taxon>
        <taxon>Cannaceae</taxon>
        <taxon>Canna</taxon>
    </lineage>
</organism>